<dbReference type="STRING" id="233412.HD_0083"/>
<evidence type="ECO:0000313" key="2">
    <source>
        <dbReference type="EMBL" id="AAP95091.1"/>
    </source>
</evidence>
<dbReference type="Proteomes" id="UP000001022">
    <property type="component" value="Chromosome"/>
</dbReference>
<reference evidence="3" key="1">
    <citation type="submission" date="2003-06" db="EMBL/GenBank/DDBJ databases">
        <title>The complete genome sequence of Haemophilus ducreyi.</title>
        <authorList>
            <person name="Munson R.S. Jr."/>
            <person name="Ray W.C."/>
            <person name="Mahairas G."/>
            <person name="Sabo P."/>
            <person name="Mungur R."/>
            <person name="Johnson L."/>
            <person name="Nguyen D."/>
            <person name="Wang J."/>
            <person name="Forst C."/>
            <person name="Hood L."/>
        </authorList>
    </citation>
    <scope>NUCLEOTIDE SEQUENCE [LARGE SCALE GENOMIC DNA]</scope>
    <source>
        <strain evidence="3">35000HP / ATCC 700724</strain>
    </source>
</reference>
<organism evidence="2 3">
    <name type="scientific">Haemophilus ducreyi (strain 35000HP / ATCC 700724)</name>
    <dbReference type="NCBI Taxonomy" id="233412"/>
    <lineage>
        <taxon>Bacteria</taxon>
        <taxon>Pseudomonadati</taxon>
        <taxon>Pseudomonadota</taxon>
        <taxon>Gammaproteobacteria</taxon>
        <taxon>Pasteurellales</taxon>
        <taxon>Pasteurellaceae</taxon>
        <taxon>Haemophilus</taxon>
    </lineage>
</organism>
<evidence type="ECO:0000313" key="3">
    <source>
        <dbReference type="Proteomes" id="UP000001022"/>
    </source>
</evidence>
<dbReference type="AlphaFoldDB" id="Q7VPJ0"/>
<proteinExistence type="predicted"/>
<evidence type="ECO:0000256" key="1">
    <source>
        <dbReference type="SAM" id="Phobius"/>
    </source>
</evidence>
<keyword evidence="3" id="KW-1185">Reference proteome</keyword>
<protein>
    <submittedName>
        <fullName evidence="2">Uncharacterized protein</fullName>
    </submittedName>
</protein>
<dbReference type="EMBL" id="AE017143">
    <property type="protein sequence ID" value="AAP95091.1"/>
    <property type="molecule type" value="Genomic_DNA"/>
</dbReference>
<name>Q7VPJ0_HAEDU</name>
<accession>Q7VPJ0</accession>
<dbReference type="KEGG" id="hdu:HD_0083"/>
<keyword evidence="1" id="KW-0812">Transmembrane</keyword>
<sequence length="41" mass="5095">MILHYIIYLSGDFCLFVQKLWFICVIFNTILQKIHIFFYLH</sequence>
<gene>
    <name evidence="2" type="ordered locus">HD_0083</name>
</gene>
<feature type="transmembrane region" description="Helical" evidence="1">
    <location>
        <begin position="20"/>
        <end position="40"/>
    </location>
</feature>
<dbReference type="HOGENOM" id="CLU_3270822_0_0_6"/>
<keyword evidence="1" id="KW-0472">Membrane</keyword>
<keyword evidence="1" id="KW-1133">Transmembrane helix</keyword>